<evidence type="ECO:0000313" key="9">
    <source>
        <dbReference type="Proteomes" id="UP000253551"/>
    </source>
</evidence>
<reference evidence="8 9" key="1">
    <citation type="journal article" date="2018" name="G3 (Bethesda)">
        <title>Phylogenetic and Phylogenomic Definition of Rhizopus Species.</title>
        <authorList>
            <person name="Gryganskyi A.P."/>
            <person name="Golan J."/>
            <person name="Dolatabadi S."/>
            <person name="Mondo S."/>
            <person name="Robb S."/>
            <person name="Idnurm A."/>
            <person name="Muszewska A."/>
            <person name="Steczkiewicz K."/>
            <person name="Masonjones S."/>
            <person name="Liao H.L."/>
            <person name="Gajdeczka M.T."/>
            <person name="Anike F."/>
            <person name="Vuek A."/>
            <person name="Anishchenko I.M."/>
            <person name="Voigt K."/>
            <person name="de Hoog G.S."/>
            <person name="Smith M.E."/>
            <person name="Heitman J."/>
            <person name="Vilgalys R."/>
            <person name="Stajich J.E."/>
        </authorList>
    </citation>
    <scope>NUCLEOTIDE SEQUENCE [LARGE SCALE GENOMIC DNA]</scope>
    <source>
        <strain evidence="8 9">LSU 92-RS-03</strain>
    </source>
</reference>
<evidence type="ECO:0000256" key="6">
    <source>
        <dbReference type="SAM" id="Phobius"/>
    </source>
</evidence>
<dbReference type="EMBL" id="PJQM01004661">
    <property type="protein sequence ID" value="RCH83713.1"/>
    <property type="molecule type" value="Genomic_DNA"/>
</dbReference>
<keyword evidence="5 6" id="KW-0472">Membrane</keyword>
<dbReference type="PANTHER" id="PTHR23502:SF132">
    <property type="entry name" value="POLYAMINE TRANSPORTER 2-RELATED"/>
    <property type="match status" value="1"/>
</dbReference>
<dbReference type="GO" id="GO:0022857">
    <property type="term" value="F:transmembrane transporter activity"/>
    <property type="evidence" value="ECO:0007669"/>
    <property type="project" value="InterPro"/>
</dbReference>
<gene>
    <name evidence="8" type="ORF">CU098_007768</name>
</gene>
<keyword evidence="3 6" id="KW-0812">Transmembrane</keyword>
<dbReference type="Pfam" id="PF07690">
    <property type="entry name" value="MFS_1"/>
    <property type="match status" value="1"/>
</dbReference>
<feature type="transmembrane region" description="Helical" evidence="6">
    <location>
        <begin position="58"/>
        <end position="81"/>
    </location>
</feature>
<feature type="transmembrane region" description="Helical" evidence="6">
    <location>
        <begin position="25"/>
        <end position="46"/>
    </location>
</feature>
<comment type="caution">
    <text evidence="8">The sequence shown here is derived from an EMBL/GenBank/DDBJ whole genome shotgun (WGS) entry which is preliminary data.</text>
</comment>
<dbReference type="InterPro" id="IPR011701">
    <property type="entry name" value="MFS"/>
</dbReference>
<evidence type="ECO:0000256" key="4">
    <source>
        <dbReference type="ARBA" id="ARBA00022989"/>
    </source>
</evidence>
<evidence type="ECO:0000256" key="5">
    <source>
        <dbReference type="ARBA" id="ARBA00023136"/>
    </source>
</evidence>
<dbReference type="STRING" id="4846.A0A367J194"/>
<dbReference type="PROSITE" id="PS50850">
    <property type="entry name" value="MFS"/>
    <property type="match status" value="1"/>
</dbReference>
<accession>A0A367J194</accession>
<feature type="transmembrane region" description="Helical" evidence="6">
    <location>
        <begin position="183"/>
        <end position="203"/>
    </location>
</feature>
<feature type="transmembrane region" description="Helical" evidence="6">
    <location>
        <begin position="156"/>
        <end position="177"/>
    </location>
</feature>
<evidence type="ECO:0000259" key="7">
    <source>
        <dbReference type="PROSITE" id="PS50850"/>
    </source>
</evidence>
<keyword evidence="4 6" id="KW-1133">Transmembrane helix</keyword>
<feature type="transmembrane region" description="Helical" evidence="6">
    <location>
        <begin position="238"/>
        <end position="262"/>
    </location>
</feature>
<evidence type="ECO:0000256" key="1">
    <source>
        <dbReference type="ARBA" id="ARBA00004141"/>
    </source>
</evidence>
<dbReference type="Proteomes" id="UP000253551">
    <property type="component" value="Unassembled WGS sequence"/>
</dbReference>
<dbReference type="InterPro" id="IPR036259">
    <property type="entry name" value="MFS_trans_sf"/>
</dbReference>
<feature type="transmembrane region" description="Helical" evidence="6">
    <location>
        <begin position="282"/>
        <end position="302"/>
    </location>
</feature>
<dbReference type="Gene3D" id="1.20.1720.10">
    <property type="entry name" value="Multidrug resistance protein D"/>
    <property type="match status" value="1"/>
</dbReference>
<dbReference type="SUPFAM" id="SSF103473">
    <property type="entry name" value="MFS general substrate transporter"/>
    <property type="match status" value="1"/>
</dbReference>
<feature type="domain" description="Major facilitator superfamily (MFS) profile" evidence="7">
    <location>
        <begin position="27"/>
        <end position="331"/>
    </location>
</feature>
<evidence type="ECO:0000313" key="8">
    <source>
        <dbReference type="EMBL" id="RCH83713.1"/>
    </source>
</evidence>
<keyword evidence="9" id="KW-1185">Reference proteome</keyword>
<feature type="transmembrane region" description="Helical" evidence="6">
    <location>
        <begin position="93"/>
        <end position="112"/>
    </location>
</feature>
<comment type="subcellular location">
    <subcellularLocation>
        <location evidence="1">Membrane</location>
        <topology evidence="1">Multi-pass membrane protein</topology>
    </subcellularLocation>
</comment>
<feature type="non-terminal residue" evidence="8">
    <location>
        <position position="331"/>
    </location>
</feature>
<proteinExistence type="predicted"/>
<keyword evidence="2" id="KW-0813">Transport</keyword>
<dbReference type="OrthoDB" id="3936150at2759"/>
<protein>
    <recommendedName>
        <fullName evidence="7">Major facilitator superfamily (MFS) profile domain-containing protein</fullName>
    </recommendedName>
</protein>
<sequence length="331" mass="35973">MTKALLSLKPPVDSDPRLLSNKTKAVIIFCLGLCASTPGFASTIYFPGIPYITADLNAPSIATTLTAALYALFMGIAPIFWASLSDFYLVRRILILLSILIFGAASLGSAFINNIWGLVVLRCIQAVGASCGQSVGGGTIADIYPVEQRGAAFGKFYFGVFIGPLLGPIIGGFLIISDLTWRATFWFCFALAVMIFLILFFLLPETYRDDDQFDLNLSLANAKLAPIKRRINPIGPFLLLRHPFIFLSSFVSAIAFGCMFAVETIIPDLYEQHYGFNSWKTGLSYLGAGVGNLLGSILGGMLSDRLLLRSRRLRGGASVVEDRLTANLWPA</sequence>
<dbReference type="AlphaFoldDB" id="A0A367J194"/>
<dbReference type="PANTHER" id="PTHR23502">
    <property type="entry name" value="MAJOR FACILITATOR SUPERFAMILY"/>
    <property type="match status" value="1"/>
</dbReference>
<evidence type="ECO:0000256" key="3">
    <source>
        <dbReference type="ARBA" id="ARBA00022692"/>
    </source>
</evidence>
<organism evidence="8 9">
    <name type="scientific">Rhizopus stolonifer</name>
    <name type="common">Rhizopus nigricans</name>
    <dbReference type="NCBI Taxonomy" id="4846"/>
    <lineage>
        <taxon>Eukaryota</taxon>
        <taxon>Fungi</taxon>
        <taxon>Fungi incertae sedis</taxon>
        <taxon>Mucoromycota</taxon>
        <taxon>Mucoromycotina</taxon>
        <taxon>Mucoromycetes</taxon>
        <taxon>Mucorales</taxon>
        <taxon>Mucorineae</taxon>
        <taxon>Rhizopodaceae</taxon>
        <taxon>Rhizopus</taxon>
    </lineage>
</organism>
<dbReference type="InterPro" id="IPR020846">
    <property type="entry name" value="MFS_dom"/>
</dbReference>
<dbReference type="GO" id="GO:0005886">
    <property type="term" value="C:plasma membrane"/>
    <property type="evidence" value="ECO:0007669"/>
    <property type="project" value="TreeGrafter"/>
</dbReference>
<name>A0A367J194_RHIST</name>
<evidence type="ECO:0000256" key="2">
    <source>
        <dbReference type="ARBA" id="ARBA00022448"/>
    </source>
</evidence>